<dbReference type="VEuPathDB" id="TrichDB:TVAGG3_0750340"/>
<organism evidence="1 2">
    <name type="scientific">Trichomonas vaginalis (strain ATCC PRA-98 / G3)</name>
    <dbReference type="NCBI Taxonomy" id="412133"/>
    <lineage>
        <taxon>Eukaryota</taxon>
        <taxon>Metamonada</taxon>
        <taxon>Parabasalia</taxon>
        <taxon>Trichomonadida</taxon>
        <taxon>Trichomonadidae</taxon>
        <taxon>Trichomonas</taxon>
    </lineage>
</organism>
<dbReference type="EMBL" id="DS114252">
    <property type="protein sequence ID" value="EAX88931.1"/>
    <property type="molecule type" value="Genomic_DNA"/>
</dbReference>
<dbReference type="AlphaFoldDB" id="A2G1P5"/>
<reference evidence="1" key="1">
    <citation type="submission" date="2006-10" db="EMBL/GenBank/DDBJ databases">
        <authorList>
            <person name="Amadeo P."/>
            <person name="Zhao Q."/>
            <person name="Wortman J."/>
            <person name="Fraser-Liggett C."/>
            <person name="Carlton J."/>
        </authorList>
    </citation>
    <scope>NUCLEOTIDE SEQUENCE</scope>
    <source>
        <strain evidence="1">G3</strain>
    </source>
</reference>
<dbReference type="InParanoid" id="A2G1P5"/>
<dbReference type="RefSeq" id="XP_001301861.1">
    <property type="nucleotide sequence ID" value="XM_001301860.1"/>
</dbReference>
<reference evidence="1" key="2">
    <citation type="journal article" date="2007" name="Science">
        <title>Draft genome sequence of the sexually transmitted pathogen Trichomonas vaginalis.</title>
        <authorList>
            <person name="Carlton J.M."/>
            <person name="Hirt R.P."/>
            <person name="Silva J.C."/>
            <person name="Delcher A.L."/>
            <person name="Schatz M."/>
            <person name="Zhao Q."/>
            <person name="Wortman J.R."/>
            <person name="Bidwell S.L."/>
            <person name="Alsmark U.C.M."/>
            <person name="Besteiro S."/>
            <person name="Sicheritz-Ponten T."/>
            <person name="Noel C.J."/>
            <person name="Dacks J.B."/>
            <person name="Foster P.G."/>
            <person name="Simillion C."/>
            <person name="Van de Peer Y."/>
            <person name="Miranda-Saavedra D."/>
            <person name="Barton G.J."/>
            <person name="Westrop G.D."/>
            <person name="Mueller S."/>
            <person name="Dessi D."/>
            <person name="Fiori P.L."/>
            <person name="Ren Q."/>
            <person name="Paulsen I."/>
            <person name="Zhang H."/>
            <person name="Bastida-Corcuera F.D."/>
            <person name="Simoes-Barbosa A."/>
            <person name="Brown M.T."/>
            <person name="Hayes R.D."/>
            <person name="Mukherjee M."/>
            <person name="Okumura C.Y."/>
            <person name="Schneider R."/>
            <person name="Smith A.J."/>
            <person name="Vanacova S."/>
            <person name="Villalvazo M."/>
            <person name="Haas B.J."/>
            <person name="Pertea M."/>
            <person name="Feldblyum T.V."/>
            <person name="Utterback T.R."/>
            <person name="Shu C.L."/>
            <person name="Osoegawa K."/>
            <person name="de Jong P.J."/>
            <person name="Hrdy I."/>
            <person name="Horvathova L."/>
            <person name="Zubacova Z."/>
            <person name="Dolezal P."/>
            <person name="Malik S.B."/>
            <person name="Logsdon J.M. Jr."/>
            <person name="Henze K."/>
            <person name="Gupta A."/>
            <person name="Wang C.C."/>
            <person name="Dunne R.L."/>
            <person name="Upcroft J.A."/>
            <person name="Upcroft P."/>
            <person name="White O."/>
            <person name="Salzberg S.L."/>
            <person name="Tang P."/>
            <person name="Chiu C.-H."/>
            <person name="Lee Y.-S."/>
            <person name="Embley T.M."/>
            <person name="Coombs G.H."/>
            <person name="Mottram J.C."/>
            <person name="Tachezy J."/>
            <person name="Fraser-Liggett C.M."/>
            <person name="Johnson P.J."/>
        </authorList>
    </citation>
    <scope>NUCLEOTIDE SEQUENCE [LARGE SCALE GENOMIC DNA]</scope>
    <source>
        <strain evidence="1">G3</strain>
    </source>
</reference>
<dbReference type="VEuPathDB" id="TrichDB:TVAG_533980"/>
<evidence type="ECO:0000313" key="2">
    <source>
        <dbReference type="Proteomes" id="UP000001542"/>
    </source>
</evidence>
<evidence type="ECO:0000313" key="1">
    <source>
        <dbReference type="EMBL" id="EAX88931.1"/>
    </source>
</evidence>
<protein>
    <submittedName>
        <fullName evidence="1">Uncharacterized protein</fullName>
    </submittedName>
</protein>
<gene>
    <name evidence="1" type="ORF">TVAG_533980</name>
</gene>
<accession>A2G1P5</accession>
<proteinExistence type="predicted"/>
<dbReference type="KEGG" id="tva:75669862"/>
<keyword evidence="2" id="KW-1185">Reference proteome</keyword>
<name>A2G1P5_TRIV3</name>
<sequence>MILSIRGTGFTKKHSCADCGTDMHLIVRGYMKIMSGYPVEFGLQISKMPYVVTHDEIADVFSGRTLSLALSYWDSDSEGEWANLIKCVTTIAANEF</sequence>
<dbReference type="Proteomes" id="UP000001542">
    <property type="component" value="Unassembled WGS sequence"/>
</dbReference>